<dbReference type="GO" id="GO:0005840">
    <property type="term" value="C:ribosome"/>
    <property type="evidence" value="ECO:0007669"/>
    <property type="project" value="UniProtKB-KW"/>
</dbReference>
<evidence type="ECO:0000256" key="1">
    <source>
        <dbReference type="ARBA" id="ARBA00008563"/>
    </source>
</evidence>
<dbReference type="Proteomes" id="UP000058020">
    <property type="component" value="Chromosome"/>
</dbReference>
<comment type="function">
    <text evidence="6 7">This protein binds to 23S rRNA in the presence of protein L20.</text>
</comment>
<comment type="similarity">
    <text evidence="1 6 7">Belongs to the bacterial ribosomal protein bL21 family.</text>
</comment>
<evidence type="ECO:0000256" key="5">
    <source>
        <dbReference type="ARBA" id="ARBA00023274"/>
    </source>
</evidence>
<protein>
    <recommendedName>
        <fullName evidence="6">Large ribosomal subunit protein bL21</fullName>
    </recommendedName>
</protein>
<evidence type="ECO:0000256" key="4">
    <source>
        <dbReference type="ARBA" id="ARBA00022980"/>
    </source>
</evidence>
<dbReference type="PANTHER" id="PTHR21349">
    <property type="entry name" value="50S RIBOSOMAL PROTEIN L21"/>
    <property type="match status" value="1"/>
</dbReference>
<dbReference type="PANTHER" id="PTHR21349:SF0">
    <property type="entry name" value="LARGE RIBOSOMAL SUBUNIT PROTEIN BL21M"/>
    <property type="match status" value="1"/>
</dbReference>
<dbReference type="PATRIC" id="fig|1705394.5.peg.535"/>
<dbReference type="InterPro" id="IPR028909">
    <property type="entry name" value="bL21-like"/>
</dbReference>
<dbReference type="GO" id="GO:0003735">
    <property type="term" value="F:structural constituent of ribosome"/>
    <property type="evidence" value="ECO:0007669"/>
    <property type="project" value="InterPro"/>
</dbReference>
<dbReference type="GO" id="GO:0006412">
    <property type="term" value="P:translation"/>
    <property type="evidence" value="ECO:0007669"/>
    <property type="project" value="UniProtKB-UniRule"/>
</dbReference>
<dbReference type="Pfam" id="PF00829">
    <property type="entry name" value="Ribosomal_L21p"/>
    <property type="match status" value="1"/>
</dbReference>
<dbReference type="PROSITE" id="PS01169">
    <property type="entry name" value="RIBOSOMAL_L21"/>
    <property type="match status" value="1"/>
</dbReference>
<keyword evidence="2 6" id="KW-0699">rRNA-binding</keyword>
<keyword evidence="4 6" id="KW-0689">Ribosomal protein</keyword>
<dbReference type="KEGG" id="tho:SP60_02640"/>
<dbReference type="AlphaFoldDB" id="A0A0M4PMK5"/>
<dbReference type="SUPFAM" id="SSF141091">
    <property type="entry name" value="L21p-like"/>
    <property type="match status" value="1"/>
</dbReference>
<dbReference type="HAMAP" id="MF_01363">
    <property type="entry name" value="Ribosomal_bL21"/>
    <property type="match status" value="1"/>
</dbReference>
<dbReference type="STRING" id="1705394.SP60_02640"/>
<keyword evidence="3 6" id="KW-0694">RNA-binding</keyword>
<dbReference type="RefSeq" id="WP_053951167.1">
    <property type="nucleotide sequence ID" value="NZ_CP010552.1"/>
</dbReference>
<reference evidence="8 9" key="1">
    <citation type="journal article" date="2015" name="Genome Announc.">
        <title>Genome Sequence of 'Candidatus Thioglobus autotrophica' Strain EF1, a Chemoautotroph from the SUP05 Clade of Marine Gammaproteobacteria.</title>
        <authorList>
            <person name="Shah V."/>
            <person name="Morris R.M."/>
        </authorList>
    </citation>
    <scope>NUCLEOTIDE SEQUENCE [LARGE SCALE GENOMIC DNA]</scope>
    <source>
        <strain evidence="8 9">EF1</strain>
    </source>
</reference>
<dbReference type="OrthoDB" id="9813334at2"/>
<dbReference type="NCBIfam" id="TIGR00061">
    <property type="entry name" value="L21"/>
    <property type="match status" value="1"/>
</dbReference>
<evidence type="ECO:0000256" key="6">
    <source>
        <dbReference type="HAMAP-Rule" id="MF_01363"/>
    </source>
</evidence>
<dbReference type="InterPro" id="IPR001787">
    <property type="entry name" value="Ribosomal_bL21"/>
</dbReference>
<accession>A0A0M4PMK5</accession>
<dbReference type="GO" id="GO:0019843">
    <property type="term" value="F:rRNA binding"/>
    <property type="evidence" value="ECO:0007669"/>
    <property type="project" value="UniProtKB-UniRule"/>
</dbReference>
<keyword evidence="9" id="KW-1185">Reference proteome</keyword>
<proteinExistence type="inferred from homology"/>
<keyword evidence="5 6" id="KW-0687">Ribonucleoprotein</keyword>
<comment type="subunit">
    <text evidence="6">Part of the 50S ribosomal subunit. Contacts protein L20.</text>
</comment>
<evidence type="ECO:0000313" key="8">
    <source>
        <dbReference type="EMBL" id="ALE52229.1"/>
    </source>
</evidence>
<organism evidence="8 9">
    <name type="scientific">Candidatus Thioglobus autotrophicus</name>
    <dbReference type="NCBI Taxonomy" id="1705394"/>
    <lineage>
        <taxon>Bacteria</taxon>
        <taxon>Pseudomonadati</taxon>
        <taxon>Pseudomonadota</taxon>
        <taxon>Gammaproteobacteria</taxon>
        <taxon>Candidatus Pseudothioglobaceae</taxon>
        <taxon>Candidatus Thioglobus</taxon>
    </lineage>
</organism>
<evidence type="ECO:0000256" key="7">
    <source>
        <dbReference type="RuleBase" id="RU000562"/>
    </source>
</evidence>
<name>A0A0M4PMK5_9GAMM</name>
<evidence type="ECO:0000256" key="2">
    <source>
        <dbReference type="ARBA" id="ARBA00022730"/>
    </source>
</evidence>
<dbReference type="GO" id="GO:1990904">
    <property type="term" value="C:ribonucleoprotein complex"/>
    <property type="evidence" value="ECO:0007669"/>
    <property type="project" value="UniProtKB-KW"/>
</dbReference>
<gene>
    <name evidence="6 8" type="primary">rplU</name>
    <name evidence="8" type="ORF">SP60_02640</name>
</gene>
<evidence type="ECO:0000256" key="3">
    <source>
        <dbReference type="ARBA" id="ARBA00022884"/>
    </source>
</evidence>
<sequence>MYAVFKTGGQQFRVAEGTTLKVEKLEVEPGKKVTFKEVLMVADGDNVQVGAPLVAKATVEAKVISQGKGKKVTILKFRRRKHSMKTQGHRQLYTEIEITKIKA</sequence>
<dbReference type="InterPro" id="IPR018258">
    <property type="entry name" value="Ribosomal_bL21_CS"/>
</dbReference>
<dbReference type="GO" id="GO:0005737">
    <property type="term" value="C:cytoplasm"/>
    <property type="evidence" value="ECO:0007669"/>
    <property type="project" value="UniProtKB-ARBA"/>
</dbReference>
<dbReference type="EMBL" id="CP010552">
    <property type="protein sequence ID" value="ALE52229.1"/>
    <property type="molecule type" value="Genomic_DNA"/>
</dbReference>
<dbReference type="InterPro" id="IPR036164">
    <property type="entry name" value="bL21-like_sf"/>
</dbReference>
<evidence type="ECO:0000313" key="9">
    <source>
        <dbReference type="Proteomes" id="UP000058020"/>
    </source>
</evidence>